<dbReference type="InterPro" id="IPR029149">
    <property type="entry name" value="Creatin/AminoP/Spt16_N"/>
</dbReference>
<dbReference type="Proteomes" id="UP000054785">
    <property type="component" value="Unassembled WGS sequence"/>
</dbReference>
<dbReference type="Gene3D" id="3.40.350.10">
    <property type="entry name" value="Creatinase/prolidase N-terminal domain"/>
    <property type="match status" value="1"/>
</dbReference>
<evidence type="ECO:0000313" key="15">
    <source>
        <dbReference type="Proteomes" id="UP000054785"/>
    </source>
</evidence>
<comment type="similarity">
    <text evidence="3">Belongs to the peptidase M24B family.</text>
</comment>
<evidence type="ECO:0000256" key="1">
    <source>
        <dbReference type="ARBA" id="ARBA00001424"/>
    </source>
</evidence>
<dbReference type="Gene3D" id="3.90.230.10">
    <property type="entry name" value="Creatinase/methionine aminopeptidase superfamily"/>
    <property type="match status" value="1"/>
</dbReference>
<keyword evidence="7 14" id="KW-0378">Hydrolase</keyword>
<dbReference type="Pfam" id="PF00557">
    <property type="entry name" value="Peptidase_M24"/>
    <property type="match status" value="1"/>
</dbReference>
<sequence length="435" mass="48092">MITRKEYHTRRKTLAARIPAGAIALIPAAGECIRNADTHYRFRQDSDFFYLTGFDEPDALLVITAGASTQSLLFSRARNPSEEKWTGPRLGQEGAVSELGMDEAWPMEQLQAQLPELLAGRTAVCFPFGRSPWLEKAIHSAMQSVKMRIRRGTGAPDILQDLDPVLGEMRLFKSEAECALMMRAADISVRAHQRAMAACRHLDNECQLEAELVYTFLREGCRANAYDPIVGNGANACVLHYTANNAPLVPGNLVLIDAGGEYAGYAADITRTWPVNGRFTPEQRAVYDLVLAAQKAGVEAVRPGAPWDSIQRIIVDILTRGLCELGILRGNPDALIRDEAYRPYYMHNSGHWLGLDVHDCGRYRVDGAWRPLEPGMVLTVEPGLYLSADIPGLDARWWNIGVRIEDDILVTENGHKNLTAALAVDADSLEALIRD</sequence>
<dbReference type="RefSeq" id="WP_028385572.1">
    <property type="nucleotide sequence ID" value="NZ_CAAAHN010000002.1"/>
</dbReference>
<dbReference type="EMBL" id="LNYC01000072">
    <property type="protein sequence ID" value="KTC97247.1"/>
    <property type="molecule type" value="Genomic_DNA"/>
</dbReference>
<keyword evidence="9" id="KW-0464">Manganese</keyword>
<dbReference type="STRING" id="45065.Lgee_1908"/>
<dbReference type="InterPro" id="IPR007865">
    <property type="entry name" value="Aminopep_P_N"/>
</dbReference>
<evidence type="ECO:0000256" key="3">
    <source>
        <dbReference type="ARBA" id="ARBA00008766"/>
    </source>
</evidence>
<feature type="domain" description="Aminopeptidase P N-terminal" evidence="13">
    <location>
        <begin position="2"/>
        <end position="135"/>
    </location>
</feature>
<dbReference type="SUPFAM" id="SSF53092">
    <property type="entry name" value="Creatinase/prolidase N-terminal domain"/>
    <property type="match status" value="1"/>
</dbReference>
<evidence type="ECO:0000256" key="2">
    <source>
        <dbReference type="ARBA" id="ARBA00001936"/>
    </source>
</evidence>
<protein>
    <recommendedName>
        <fullName evidence="10">Xaa-Pro aminopeptidase</fullName>
        <ecNumber evidence="4">3.4.11.9</ecNumber>
    </recommendedName>
    <alternativeName>
        <fullName evidence="11">Aminopeptidase P II</fullName>
    </alternativeName>
    <alternativeName>
        <fullName evidence="12">X-Pro aminopeptidase</fullName>
    </alternativeName>
</protein>
<evidence type="ECO:0000256" key="10">
    <source>
        <dbReference type="ARBA" id="ARBA00069363"/>
    </source>
</evidence>
<keyword evidence="8" id="KW-0482">Metalloprotease</keyword>
<keyword evidence="14" id="KW-0031">Aminopeptidase</keyword>
<comment type="catalytic activity">
    <reaction evidence="1">
        <text>Release of any N-terminal amino acid, including proline, that is linked to proline, even from a dipeptide or tripeptide.</text>
        <dbReference type="EC" id="3.4.11.9"/>
    </reaction>
</comment>
<dbReference type="NCBIfam" id="NF008131">
    <property type="entry name" value="PRK10879.1"/>
    <property type="match status" value="1"/>
</dbReference>
<dbReference type="OrthoDB" id="9806388at2"/>
<keyword evidence="6" id="KW-0479">Metal-binding</keyword>
<dbReference type="InterPro" id="IPR036005">
    <property type="entry name" value="Creatinase/aminopeptidase-like"/>
</dbReference>
<evidence type="ECO:0000256" key="7">
    <source>
        <dbReference type="ARBA" id="ARBA00022801"/>
    </source>
</evidence>
<evidence type="ECO:0000256" key="4">
    <source>
        <dbReference type="ARBA" id="ARBA00012574"/>
    </source>
</evidence>
<reference evidence="14 15" key="1">
    <citation type="submission" date="2015-11" db="EMBL/GenBank/DDBJ databases">
        <title>Genomic analysis of 38 Legionella species identifies large and diverse effector repertoires.</title>
        <authorList>
            <person name="Burstein D."/>
            <person name="Amaro F."/>
            <person name="Zusman T."/>
            <person name="Lifshitz Z."/>
            <person name="Cohen O."/>
            <person name="Gilbert J.A."/>
            <person name="Pupko T."/>
            <person name="Shuman H.A."/>
            <person name="Segal G."/>
        </authorList>
    </citation>
    <scope>NUCLEOTIDE SEQUENCE [LARGE SCALE GENOMIC DNA]</scope>
    <source>
        <strain evidence="14 15">ATCC 49504</strain>
    </source>
</reference>
<evidence type="ECO:0000256" key="11">
    <source>
        <dbReference type="ARBA" id="ARBA00075356"/>
    </source>
</evidence>
<keyword evidence="5" id="KW-0645">Protease</keyword>
<proteinExistence type="inferred from homology"/>
<dbReference type="InterPro" id="IPR052433">
    <property type="entry name" value="X-Pro_dipept-like"/>
</dbReference>
<dbReference type="Pfam" id="PF05195">
    <property type="entry name" value="AMP_N"/>
    <property type="match status" value="1"/>
</dbReference>
<evidence type="ECO:0000256" key="12">
    <source>
        <dbReference type="ARBA" id="ARBA00081411"/>
    </source>
</evidence>
<dbReference type="GO" id="GO:0070006">
    <property type="term" value="F:metalloaminopeptidase activity"/>
    <property type="evidence" value="ECO:0007669"/>
    <property type="project" value="InterPro"/>
</dbReference>
<dbReference type="FunFam" id="3.90.230.10:FF:000002">
    <property type="entry name" value="Xaa-Pro aminopeptidase 3"/>
    <property type="match status" value="1"/>
</dbReference>
<dbReference type="GO" id="GO:0006508">
    <property type="term" value="P:proteolysis"/>
    <property type="evidence" value="ECO:0007669"/>
    <property type="project" value="UniProtKB-KW"/>
</dbReference>
<evidence type="ECO:0000259" key="13">
    <source>
        <dbReference type="SMART" id="SM01011"/>
    </source>
</evidence>
<evidence type="ECO:0000313" key="14">
    <source>
        <dbReference type="EMBL" id="KTC97247.1"/>
    </source>
</evidence>
<organism evidence="14 15">
    <name type="scientific">Legionella geestiana</name>
    <dbReference type="NCBI Taxonomy" id="45065"/>
    <lineage>
        <taxon>Bacteria</taxon>
        <taxon>Pseudomonadati</taxon>
        <taxon>Pseudomonadota</taxon>
        <taxon>Gammaproteobacteria</taxon>
        <taxon>Legionellales</taxon>
        <taxon>Legionellaceae</taxon>
        <taxon>Legionella</taxon>
    </lineage>
</organism>
<dbReference type="SMART" id="SM01011">
    <property type="entry name" value="AMP_N"/>
    <property type="match status" value="1"/>
</dbReference>
<evidence type="ECO:0000256" key="9">
    <source>
        <dbReference type="ARBA" id="ARBA00023211"/>
    </source>
</evidence>
<dbReference type="InterPro" id="IPR000994">
    <property type="entry name" value="Pept_M24"/>
</dbReference>
<dbReference type="GO" id="GO:0005829">
    <property type="term" value="C:cytosol"/>
    <property type="evidence" value="ECO:0007669"/>
    <property type="project" value="TreeGrafter"/>
</dbReference>
<evidence type="ECO:0000256" key="6">
    <source>
        <dbReference type="ARBA" id="ARBA00022723"/>
    </source>
</evidence>
<dbReference type="AlphaFoldDB" id="A0A0W0TNS3"/>
<keyword evidence="15" id="KW-1185">Reference proteome</keyword>
<dbReference type="PATRIC" id="fig|45065.4.peg.2071"/>
<dbReference type="GO" id="GO:0030145">
    <property type="term" value="F:manganese ion binding"/>
    <property type="evidence" value="ECO:0007669"/>
    <property type="project" value="InterPro"/>
</dbReference>
<comment type="cofactor">
    <cofactor evidence="2">
        <name>Mn(2+)</name>
        <dbReference type="ChEBI" id="CHEBI:29035"/>
    </cofactor>
</comment>
<evidence type="ECO:0000256" key="5">
    <source>
        <dbReference type="ARBA" id="ARBA00022670"/>
    </source>
</evidence>
<dbReference type="PANTHER" id="PTHR43226">
    <property type="entry name" value="XAA-PRO AMINOPEPTIDASE 3"/>
    <property type="match status" value="1"/>
</dbReference>
<dbReference type="CDD" id="cd01087">
    <property type="entry name" value="Prolidase"/>
    <property type="match status" value="1"/>
</dbReference>
<comment type="caution">
    <text evidence="14">The sequence shown here is derived from an EMBL/GenBank/DDBJ whole genome shotgun (WGS) entry which is preliminary data.</text>
</comment>
<gene>
    <name evidence="14" type="primary">pepP</name>
    <name evidence="14" type="ORF">Lgee_1908</name>
</gene>
<dbReference type="EC" id="3.4.11.9" evidence="4"/>
<dbReference type="SUPFAM" id="SSF55920">
    <property type="entry name" value="Creatinase/aminopeptidase"/>
    <property type="match status" value="1"/>
</dbReference>
<name>A0A0W0TNS3_9GAMM</name>
<accession>A0A0W0TNS3</accession>
<evidence type="ECO:0000256" key="8">
    <source>
        <dbReference type="ARBA" id="ARBA00023049"/>
    </source>
</evidence>
<dbReference type="PANTHER" id="PTHR43226:SF4">
    <property type="entry name" value="XAA-PRO AMINOPEPTIDASE 3"/>
    <property type="match status" value="1"/>
</dbReference>